<comment type="caution">
    <text evidence="1">The sequence shown here is derived from an EMBL/GenBank/DDBJ whole genome shotgun (WGS) entry which is preliminary data.</text>
</comment>
<organism evidence="1 2">
    <name type="scientific">Chromobacterium fluminis</name>
    <dbReference type="NCBI Taxonomy" id="3044269"/>
    <lineage>
        <taxon>Bacteria</taxon>
        <taxon>Pseudomonadati</taxon>
        <taxon>Pseudomonadota</taxon>
        <taxon>Betaproteobacteria</taxon>
        <taxon>Neisseriales</taxon>
        <taxon>Chromobacteriaceae</taxon>
        <taxon>Chromobacterium</taxon>
    </lineage>
</organism>
<name>A0ABX0L4U1_9NEIS</name>
<reference evidence="1 2" key="1">
    <citation type="submission" date="2020-03" db="EMBL/GenBank/DDBJ databases">
        <title>Draft genome sequence of environmentally isolated cultures.</title>
        <authorList>
            <person name="Wilson H.S."/>
            <person name="De Leon M.E."/>
        </authorList>
    </citation>
    <scope>NUCLEOTIDE SEQUENCE [LARGE SCALE GENOMIC DNA]</scope>
    <source>
        <strain evidence="1 2">HSC-31F16</strain>
    </source>
</reference>
<accession>A0ABX0L4U1</accession>
<dbReference type="EMBL" id="JAAOMA010000004">
    <property type="protein sequence ID" value="NHR04499.1"/>
    <property type="molecule type" value="Genomic_DNA"/>
</dbReference>
<evidence type="ECO:0000313" key="2">
    <source>
        <dbReference type="Proteomes" id="UP001515641"/>
    </source>
</evidence>
<proteinExistence type="predicted"/>
<protein>
    <submittedName>
        <fullName evidence="1">Uncharacterized protein</fullName>
    </submittedName>
</protein>
<sequence>MQRGFMLKTTLKNRILLLDPYSGRSNPKVGEHLWPASEDTTLVLAVEEVATPYLDALHVAASNQKFSEKRGSFDIGRVGEVERAKLYDALVECATIFEYHAVPVAGGEERKTLVRRLMSALDELYYREFYLRPERGLEQVSGDDLFHQLVKVEA</sequence>
<dbReference type="RefSeq" id="WP_166451009.1">
    <property type="nucleotide sequence ID" value="NZ_JAAOMA010000004.1"/>
</dbReference>
<dbReference type="Proteomes" id="UP001515641">
    <property type="component" value="Unassembled WGS sequence"/>
</dbReference>
<gene>
    <name evidence="1" type="ORF">HA052_04750</name>
</gene>
<evidence type="ECO:0000313" key="1">
    <source>
        <dbReference type="EMBL" id="NHR04499.1"/>
    </source>
</evidence>
<keyword evidence="2" id="KW-1185">Reference proteome</keyword>